<dbReference type="InterPro" id="IPR000719">
    <property type="entry name" value="Prot_kinase_dom"/>
</dbReference>
<reference evidence="6" key="1">
    <citation type="journal article" date="2011" name="Nat. Genet.">
        <title>The Arabidopsis lyrata genome sequence and the basis of rapid genome size change.</title>
        <authorList>
            <person name="Hu T.T."/>
            <person name="Pattyn P."/>
            <person name="Bakker E.G."/>
            <person name="Cao J."/>
            <person name="Cheng J.-F."/>
            <person name="Clark R.M."/>
            <person name="Fahlgren N."/>
            <person name="Fawcett J.A."/>
            <person name="Grimwood J."/>
            <person name="Gundlach H."/>
            <person name="Haberer G."/>
            <person name="Hollister J.D."/>
            <person name="Ossowski S."/>
            <person name="Ottilar R.P."/>
            <person name="Salamov A.A."/>
            <person name="Schneeberger K."/>
            <person name="Spannagl M."/>
            <person name="Wang X."/>
            <person name="Yang L."/>
            <person name="Nasrallah M.E."/>
            <person name="Bergelson J."/>
            <person name="Carrington J.C."/>
            <person name="Gaut B.S."/>
            <person name="Schmutz J."/>
            <person name="Mayer K.F.X."/>
            <person name="Van de Peer Y."/>
            <person name="Grigoriev I.V."/>
            <person name="Nordborg M."/>
            <person name="Weigel D."/>
            <person name="Guo Y.-L."/>
        </authorList>
    </citation>
    <scope>NUCLEOTIDE SEQUENCE [LARGE SCALE GENOMIC DNA]</scope>
    <source>
        <strain evidence="6">cv. MN47</strain>
    </source>
</reference>
<evidence type="ECO:0000256" key="3">
    <source>
        <dbReference type="SAM" id="MobiDB-lite"/>
    </source>
</evidence>
<evidence type="ECO:0000256" key="2">
    <source>
        <dbReference type="ARBA" id="ARBA00022840"/>
    </source>
</evidence>
<dbReference type="Gene3D" id="3.30.200.20">
    <property type="entry name" value="Phosphorylase Kinase, domain 1"/>
    <property type="match status" value="1"/>
</dbReference>
<dbReference type="GO" id="GO:0004674">
    <property type="term" value="F:protein serine/threonine kinase activity"/>
    <property type="evidence" value="ECO:0007669"/>
    <property type="project" value="TreeGrafter"/>
</dbReference>
<dbReference type="HOGENOM" id="CLU_000288_21_4_1"/>
<evidence type="ECO:0000313" key="5">
    <source>
        <dbReference type="EMBL" id="EFH64583.1"/>
    </source>
</evidence>
<dbReference type="InterPro" id="IPR045274">
    <property type="entry name" value="WAK-like"/>
</dbReference>
<dbReference type="GO" id="GO:0005886">
    <property type="term" value="C:plasma membrane"/>
    <property type="evidence" value="ECO:0007669"/>
    <property type="project" value="TreeGrafter"/>
</dbReference>
<dbReference type="FunFam" id="3.30.200.20:FF:000515">
    <property type="entry name" value="Inactive serine/threonine-protein kinase"/>
    <property type="match status" value="1"/>
</dbReference>
<organism evidence="6">
    <name type="scientific">Arabidopsis lyrata subsp. lyrata</name>
    <name type="common">Lyre-leaved rock-cress</name>
    <dbReference type="NCBI Taxonomy" id="81972"/>
    <lineage>
        <taxon>Eukaryota</taxon>
        <taxon>Viridiplantae</taxon>
        <taxon>Streptophyta</taxon>
        <taxon>Embryophyta</taxon>
        <taxon>Tracheophyta</taxon>
        <taxon>Spermatophyta</taxon>
        <taxon>Magnoliopsida</taxon>
        <taxon>eudicotyledons</taxon>
        <taxon>Gunneridae</taxon>
        <taxon>Pentapetalae</taxon>
        <taxon>rosids</taxon>
        <taxon>malvids</taxon>
        <taxon>Brassicales</taxon>
        <taxon>Brassicaceae</taxon>
        <taxon>Camelineae</taxon>
        <taxon>Arabidopsis</taxon>
    </lineage>
</organism>
<dbReference type="PROSITE" id="PS50011">
    <property type="entry name" value="PROTEIN_KINASE_DOM"/>
    <property type="match status" value="1"/>
</dbReference>
<keyword evidence="2" id="KW-0067">ATP-binding</keyword>
<dbReference type="Pfam" id="PF07714">
    <property type="entry name" value="PK_Tyr_Ser-Thr"/>
    <property type="match status" value="1"/>
</dbReference>
<dbReference type="SUPFAM" id="SSF56112">
    <property type="entry name" value="Protein kinase-like (PK-like)"/>
    <property type="match status" value="1"/>
</dbReference>
<feature type="compositionally biased region" description="Polar residues" evidence="3">
    <location>
        <begin position="348"/>
        <end position="378"/>
    </location>
</feature>
<evidence type="ECO:0000256" key="1">
    <source>
        <dbReference type="ARBA" id="ARBA00022741"/>
    </source>
</evidence>
<evidence type="ECO:0000313" key="6">
    <source>
        <dbReference type="Proteomes" id="UP000008694"/>
    </source>
</evidence>
<feature type="region of interest" description="Disordered" evidence="3">
    <location>
        <begin position="325"/>
        <end position="378"/>
    </location>
</feature>
<dbReference type="Proteomes" id="UP000008694">
    <property type="component" value="Unassembled WGS sequence"/>
</dbReference>
<keyword evidence="6" id="KW-1185">Reference proteome</keyword>
<dbReference type="Gene3D" id="1.10.510.10">
    <property type="entry name" value="Transferase(Phosphotransferase) domain 1"/>
    <property type="match status" value="1"/>
</dbReference>
<feature type="domain" description="Protein kinase" evidence="4">
    <location>
        <begin position="21"/>
        <end position="351"/>
    </location>
</feature>
<dbReference type="PANTHER" id="PTHR27005:SF188">
    <property type="entry name" value="INACTIVE SERINE_THREONINE-PROTEIN KINASE ZRK12-RELATED"/>
    <property type="match status" value="1"/>
</dbReference>
<dbReference type="eggNOG" id="KOG1187">
    <property type="taxonomic scope" value="Eukaryota"/>
</dbReference>
<dbReference type="Gramene" id="fgenesh1_pm.C_scaffold_2000515">
    <property type="protein sequence ID" value="fgenesh1_pm.C_scaffold_2000515"/>
    <property type="gene ID" value="fgenesh1_pm.C_scaffold_2000515"/>
</dbReference>
<dbReference type="AlphaFoldDB" id="D7KQW7"/>
<keyword evidence="1" id="KW-0547">Nucleotide-binding</keyword>
<name>D7KQW7_ARALL</name>
<gene>
    <name evidence="5" type="ORF">ARALYDRAFT_315482</name>
</gene>
<protein>
    <recommendedName>
        <fullName evidence="4">Protein kinase domain-containing protein</fullName>
    </recommendedName>
</protein>
<dbReference type="PANTHER" id="PTHR27005">
    <property type="entry name" value="WALL-ASSOCIATED RECEPTOR KINASE-LIKE 21"/>
    <property type="match status" value="1"/>
</dbReference>
<sequence>MGWFWRKMNKKRTLERGAMVLKDLIELGHGISNPIKFFSADEILKATNNFSKSNHVFRLAYYSDWYSGKNENHPMILIKKRARFWSLRTDLMCRDIAVSSMVSGHKNFLKLVGCCLELEKPVLVYHGVKKHYQLIISEQTWKRRMKIAEDIATALAYLHTAFPRPFVYTSLSIENILLDEDGVAKLIDFSLCVSIPQGETFVQVDREDILLYSYLYDGYMMSSGVVSEKTDVLAFGKFMGLSLLLGNQYYFEYYAGYWLSKLKEDRRMEEIADRKMIEKMGQISEQELCQMEAFRMLSLRCIGPSEEVPTMVEVAKELKKIQTSLYNDSSSTSGEKEESEELKKIQRSPYNDSSSPSDETQFDSAQDISSSVILSNQT</sequence>
<dbReference type="GO" id="GO:0005524">
    <property type="term" value="F:ATP binding"/>
    <property type="evidence" value="ECO:0007669"/>
    <property type="project" value="UniProtKB-KW"/>
</dbReference>
<dbReference type="InterPro" id="IPR001245">
    <property type="entry name" value="Ser-Thr/Tyr_kinase_cat_dom"/>
</dbReference>
<proteinExistence type="predicted"/>
<dbReference type="InterPro" id="IPR011009">
    <property type="entry name" value="Kinase-like_dom_sf"/>
</dbReference>
<dbReference type="GO" id="GO:0007166">
    <property type="term" value="P:cell surface receptor signaling pathway"/>
    <property type="evidence" value="ECO:0007669"/>
    <property type="project" value="InterPro"/>
</dbReference>
<dbReference type="EMBL" id="GL348714">
    <property type="protein sequence ID" value="EFH64583.1"/>
    <property type="molecule type" value="Genomic_DNA"/>
</dbReference>
<evidence type="ECO:0000259" key="4">
    <source>
        <dbReference type="PROSITE" id="PS50011"/>
    </source>
</evidence>
<dbReference type="GO" id="GO:0009266">
    <property type="term" value="P:response to temperature stimulus"/>
    <property type="evidence" value="ECO:0007669"/>
    <property type="project" value="UniProtKB-ARBA"/>
</dbReference>
<accession>D7KQW7</accession>